<evidence type="ECO:0000313" key="2">
    <source>
        <dbReference type="Proteomes" id="UP000076154"/>
    </source>
</evidence>
<protein>
    <submittedName>
        <fullName evidence="1">Uncharacterized protein</fullName>
    </submittedName>
</protein>
<keyword evidence="2" id="KW-1185">Reference proteome</keyword>
<sequence>MSDIDGSADGPMFKGPDGKLLTHSFFILSICEDSPRCWIRPLPLGKSQLPPPDAQIMGLNYSAIGTVTHTNSTSTDPCKYLSISSCSQTNTFCLSASVSQEGLFQNFISSANCKPTPQQRDDIACSLPSQYRSSRLSIQPDLSSTTRG</sequence>
<reference evidence="1" key="1">
    <citation type="submission" date="2018-04" db="EMBL/GenBank/DDBJ databases">
        <title>Whole genome sequencing of Hypsizygus marmoreus.</title>
        <authorList>
            <person name="Choi I.-G."/>
            <person name="Min B."/>
            <person name="Kim J.-G."/>
            <person name="Kim S."/>
            <person name="Oh Y.-L."/>
            <person name="Kong W.-S."/>
            <person name="Park H."/>
            <person name="Jeong J."/>
            <person name="Song E.-S."/>
        </authorList>
    </citation>
    <scope>NUCLEOTIDE SEQUENCE [LARGE SCALE GENOMIC DNA]</scope>
    <source>
        <strain evidence="1">51987-8</strain>
    </source>
</reference>
<dbReference type="AlphaFoldDB" id="A0A369K453"/>
<dbReference type="InParanoid" id="A0A369K453"/>
<proteinExistence type="predicted"/>
<name>A0A369K453_HYPMA</name>
<accession>A0A369K453</accession>
<gene>
    <name evidence="1" type="ORF">Hypma_005521</name>
</gene>
<comment type="caution">
    <text evidence="1">The sequence shown here is derived from an EMBL/GenBank/DDBJ whole genome shotgun (WGS) entry which is preliminary data.</text>
</comment>
<dbReference type="EMBL" id="LUEZ02000025">
    <property type="protein sequence ID" value="RDB26633.1"/>
    <property type="molecule type" value="Genomic_DNA"/>
</dbReference>
<dbReference type="Proteomes" id="UP000076154">
    <property type="component" value="Unassembled WGS sequence"/>
</dbReference>
<organism evidence="1 2">
    <name type="scientific">Hypsizygus marmoreus</name>
    <name type="common">White beech mushroom</name>
    <name type="synonym">Agaricus marmoreus</name>
    <dbReference type="NCBI Taxonomy" id="39966"/>
    <lineage>
        <taxon>Eukaryota</taxon>
        <taxon>Fungi</taxon>
        <taxon>Dikarya</taxon>
        <taxon>Basidiomycota</taxon>
        <taxon>Agaricomycotina</taxon>
        <taxon>Agaricomycetes</taxon>
        <taxon>Agaricomycetidae</taxon>
        <taxon>Agaricales</taxon>
        <taxon>Tricholomatineae</taxon>
        <taxon>Lyophyllaceae</taxon>
        <taxon>Hypsizygus</taxon>
    </lineage>
</organism>
<evidence type="ECO:0000313" key="1">
    <source>
        <dbReference type="EMBL" id="RDB26633.1"/>
    </source>
</evidence>